<protein>
    <submittedName>
        <fullName evidence="1">Uncharacterized protein</fullName>
    </submittedName>
</protein>
<dbReference type="Proteomes" id="UP000299102">
    <property type="component" value="Unassembled WGS sequence"/>
</dbReference>
<evidence type="ECO:0000313" key="2">
    <source>
        <dbReference type="Proteomes" id="UP000299102"/>
    </source>
</evidence>
<sequence>MQRLRNNPSDILSALETGGTGVVGAVGTTCHCQGIPFGRWSTVANDTQIGIENRTYPGIQRPVIALKANGCSAHPDDWQRRAFRLIHPQHPRTPVLYLHKPEGVTPRRDCKECHASSFVGHPRPLVAVVMPPFQGFNSWSFSDSTADPEEVSVDSPSSSSIVTAGSESMMKWWATAPSGPEKLDDGEPRRSGKITTITLFSSHFRSLVLSHPIDNSAV</sequence>
<organism evidence="1 2">
    <name type="scientific">Eumeta variegata</name>
    <name type="common">Bagworm moth</name>
    <name type="synonym">Eumeta japonica</name>
    <dbReference type="NCBI Taxonomy" id="151549"/>
    <lineage>
        <taxon>Eukaryota</taxon>
        <taxon>Metazoa</taxon>
        <taxon>Ecdysozoa</taxon>
        <taxon>Arthropoda</taxon>
        <taxon>Hexapoda</taxon>
        <taxon>Insecta</taxon>
        <taxon>Pterygota</taxon>
        <taxon>Neoptera</taxon>
        <taxon>Endopterygota</taxon>
        <taxon>Lepidoptera</taxon>
        <taxon>Glossata</taxon>
        <taxon>Ditrysia</taxon>
        <taxon>Tineoidea</taxon>
        <taxon>Psychidae</taxon>
        <taxon>Oiketicinae</taxon>
        <taxon>Eumeta</taxon>
    </lineage>
</organism>
<comment type="caution">
    <text evidence="1">The sequence shown here is derived from an EMBL/GenBank/DDBJ whole genome shotgun (WGS) entry which is preliminary data.</text>
</comment>
<reference evidence="1 2" key="1">
    <citation type="journal article" date="2019" name="Commun. Biol.">
        <title>The bagworm genome reveals a unique fibroin gene that provides high tensile strength.</title>
        <authorList>
            <person name="Kono N."/>
            <person name="Nakamura H."/>
            <person name="Ohtoshi R."/>
            <person name="Tomita M."/>
            <person name="Numata K."/>
            <person name="Arakawa K."/>
        </authorList>
    </citation>
    <scope>NUCLEOTIDE SEQUENCE [LARGE SCALE GENOMIC DNA]</scope>
</reference>
<proteinExistence type="predicted"/>
<accession>A0A4C1WL38</accession>
<name>A0A4C1WL38_EUMVA</name>
<dbReference type="AlphaFoldDB" id="A0A4C1WL38"/>
<gene>
    <name evidence="1" type="ORF">EVAR_34446_1</name>
</gene>
<dbReference type="EMBL" id="BGZK01000583">
    <property type="protein sequence ID" value="GBP51560.1"/>
    <property type="molecule type" value="Genomic_DNA"/>
</dbReference>
<keyword evidence="2" id="KW-1185">Reference proteome</keyword>
<evidence type="ECO:0000313" key="1">
    <source>
        <dbReference type="EMBL" id="GBP51560.1"/>
    </source>
</evidence>